<evidence type="ECO:0000313" key="13">
    <source>
        <dbReference type="Proteomes" id="UP001165962"/>
    </source>
</evidence>
<evidence type="ECO:0000256" key="3">
    <source>
        <dbReference type="ARBA" id="ARBA00022553"/>
    </source>
</evidence>
<feature type="transmembrane region" description="Helical" evidence="10">
    <location>
        <begin position="83"/>
        <end position="99"/>
    </location>
</feature>
<feature type="transmembrane region" description="Helical" evidence="10">
    <location>
        <begin position="60"/>
        <end position="77"/>
    </location>
</feature>
<reference evidence="12" key="1">
    <citation type="submission" date="2020-03" db="EMBL/GenBank/DDBJ databases">
        <title>Draft sequencing of Paenibacilllus sp. S3N08.</title>
        <authorList>
            <person name="Kim D.-U."/>
        </authorList>
    </citation>
    <scope>NUCLEOTIDE SEQUENCE</scope>
    <source>
        <strain evidence="12">S3N08</strain>
    </source>
</reference>
<dbReference type="Pfam" id="PF07730">
    <property type="entry name" value="HisKA_3"/>
    <property type="match status" value="1"/>
</dbReference>
<keyword evidence="3" id="KW-0597">Phosphoprotein</keyword>
<keyword evidence="10" id="KW-0472">Membrane</keyword>
<dbReference type="InterPro" id="IPR036890">
    <property type="entry name" value="HATPase_C_sf"/>
</dbReference>
<dbReference type="Gene3D" id="3.30.565.10">
    <property type="entry name" value="Histidine kinase-like ATPase, C-terminal domain"/>
    <property type="match status" value="1"/>
</dbReference>
<evidence type="ECO:0000256" key="9">
    <source>
        <dbReference type="SAM" id="Coils"/>
    </source>
</evidence>
<evidence type="ECO:0000259" key="11">
    <source>
        <dbReference type="Pfam" id="PF07730"/>
    </source>
</evidence>
<dbReference type="EMBL" id="JAAOIW010000003">
    <property type="protein sequence ID" value="NHN29983.1"/>
    <property type="molecule type" value="Genomic_DNA"/>
</dbReference>
<keyword evidence="7" id="KW-0067">ATP-binding</keyword>
<evidence type="ECO:0000256" key="6">
    <source>
        <dbReference type="ARBA" id="ARBA00022777"/>
    </source>
</evidence>
<organism evidence="12 13">
    <name type="scientific">Paenibacillus agricola</name>
    <dbReference type="NCBI Taxonomy" id="2716264"/>
    <lineage>
        <taxon>Bacteria</taxon>
        <taxon>Bacillati</taxon>
        <taxon>Bacillota</taxon>
        <taxon>Bacilli</taxon>
        <taxon>Bacillales</taxon>
        <taxon>Paenibacillaceae</taxon>
        <taxon>Paenibacillus</taxon>
    </lineage>
</organism>
<feature type="transmembrane region" description="Helical" evidence="10">
    <location>
        <begin position="106"/>
        <end position="123"/>
    </location>
</feature>
<keyword evidence="13" id="KW-1185">Reference proteome</keyword>
<feature type="coiled-coil region" evidence="9">
    <location>
        <begin position="159"/>
        <end position="186"/>
    </location>
</feature>
<dbReference type="PANTHER" id="PTHR24421:SF10">
    <property type="entry name" value="NITRATE_NITRITE SENSOR PROTEIN NARQ"/>
    <property type="match status" value="1"/>
</dbReference>
<keyword evidence="10" id="KW-1133">Transmembrane helix</keyword>
<dbReference type="EC" id="2.7.13.3" evidence="2"/>
<gene>
    <name evidence="12" type="ORF">G9U52_09070</name>
</gene>
<keyword evidence="10" id="KW-0812">Transmembrane</keyword>
<evidence type="ECO:0000313" key="12">
    <source>
        <dbReference type="EMBL" id="NHN29983.1"/>
    </source>
</evidence>
<comment type="caution">
    <text evidence="12">The sequence shown here is derived from an EMBL/GenBank/DDBJ whole genome shotgun (WGS) entry which is preliminary data.</text>
</comment>
<sequence length="391" mass="44021">MDATFDKRITFILILTVIGATLLLLFHTTEFSVGLCLLSCAYIAIVVLRDYILKIHLHQMAGVLFLCLQLVLAFIISVLSEDFFAQIYILILIGEFTFYHSRNHSIIFTIISFASSILGLWIYRQSHPFEEIYNLLPRVIEYFAIFGISYLAKIAFQQKNQLARDNEQLRIASTQLEQKAKLQERTRISREIHDSVGHALTSALAGLQTASYAIGKNQHAVALDMIDRTKESILSSLDDVRTSVHLLRENVPGYQFIPELIGLINETIKQTNVEITYGIDKEMPTDLSPMIEIAIYRALQEGLTNGIRHGASTYFQFSLTHHTEYIRFILSDNGTAPAQIVPGFGLTAMKERVEDVNGELRISSLDAAGGVKLEITIPIQTKTIERSEPIV</sequence>
<dbReference type="Proteomes" id="UP001165962">
    <property type="component" value="Unassembled WGS sequence"/>
</dbReference>
<evidence type="ECO:0000256" key="8">
    <source>
        <dbReference type="ARBA" id="ARBA00023012"/>
    </source>
</evidence>
<keyword evidence="6" id="KW-0418">Kinase</keyword>
<protein>
    <recommendedName>
        <fullName evidence="2">histidine kinase</fullName>
        <ecNumber evidence="2">2.7.13.3</ecNumber>
    </recommendedName>
</protein>
<evidence type="ECO:0000256" key="1">
    <source>
        <dbReference type="ARBA" id="ARBA00000085"/>
    </source>
</evidence>
<evidence type="ECO:0000256" key="4">
    <source>
        <dbReference type="ARBA" id="ARBA00022679"/>
    </source>
</evidence>
<evidence type="ECO:0000256" key="10">
    <source>
        <dbReference type="SAM" id="Phobius"/>
    </source>
</evidence>
<comment type="catalytic activity">
    <reaction evidence="1">
        <text>ATP + protein L-histidine = ADP + protein N-phospho-L-histidine.</text>
        <dbReference type="EC" id="2.7.13.3"/>
    </reaction>
</comment>
<dbReference type="PANTHER" id="PTHR24421">
    <property type="entry name" value="NITRATE/NITRITE SENSOR PROTEIN NARX-RELATED"/>
    <property type="match status" value="1"/>
</dbReference>
<feature type="transmembrane region" description="Helical" evidence="10">
    <location>
        <begin position="32"/>
        <end position="48"/>
    </location>
</feature>
<feature type="transmembrane region" description="Helical" evidence="10">
    <location>
        <begin position="9"/>
        <end position="26"/>
    </location>
</feature>
<keyword evidence="8" id="KW-0902">Two-component regulatory system</keyword>
<dbReference type="InterPro" id="IPR050482">
    <property type="entry name" value="Sensor_HK_TwoCompSys"/>
</dbReference>
<evidence type="ECO:0000256" key="2">
    <source>
        <dbReference type="ARBA" id="ARBA00012438"/>
    </source>
</evidence>
<evidence type="ECO:0000256" key="7">
    <source>
        <dbReference type="ARBA" id="ARBA00022840"/>
    </source>
</evidence>
<dbReference type="InterPro" id="IPR011712">
    <property type="entry name" value="Sig_transdc_His_kin_sub3_dim/P"/>
</dbReference>
<keyword evidence="4" id="KW-0808">Transferase</keyword>
<feature type="domain" description="Signal transduction histidine kinase subgroup 3 dimerisation and phosphoacceptor" evidence="11">
    <location>
        <begin position="184"/>
        <end position="250"/>
    </location>
</feature>
<evidence type="ECO:0000256" key="5">
    <source>
        <dbReference type="ARBA" id="ARBA00022741"/>
    </source>
</evidence>
<accession>A0ABX0J565</accession>
<keyword evidence="5" id="KW-0547">Nucleotide-binding</keyword>
<keyword evidence="9" id="KW-0175">Coiled coil</keyword>
<dbReference type="CDD" id="cd16917">
    <property type="entry name" value="HATPase_UhpB-NarQ-NarX-like"/>
    <property type="match status" value="1"/>
</dbReference>
<proteinExistence type="predicted"/>
<dbReference type="SUPFAM" id="SSF55874">
    <property type="entry name" value="ATPase domain of HSP90 chaperone/DNA topoisomerase II/histidine kinase"/>
    <property type="match status" value="1"/>
</dbReference>
<feature type="transmembrane region" description="Helical" evidence="10">
    <location>
        <begin position="135"/>
        <end position="156"/>
    </location>
</feature>
<dbReference type="Gene3D" id="1.20.5.1930">
    <property type="match status" value="1"/>
</dbReference>
<dbReference type="RefSeq" id="WP_166148602.1">
    <property type="nucleotide sequence ID" value="NZ_JAAOIW010000003.1"/>
</dbReference>
<name>A0ABX0J565_9BACL</name>